<sequence>MFKLKDYQGDALTALDGFFRKLRMAGLVEAWQECVPLQEKQGQTWQPAYNTEALGDTPAVCVRIPTGGGKTFLAAHAVPRVGKTLQDTDAPVALWLVPSEAIRSQTLTALSTPRNPCREALTSYFGERVRVCALDDLATVGPQEVGQSAIIVIATIQSFNVKEKSQRTVYSFDESFSRHFQGLTPQQEARLDRVSEADIAAQPYLTAADIGRVKASLANWLTLNRPIVVVDEAHNNRTDQAFRTLKNLHPACVIELTATPATNSNVLYHVGASALQREDMIKLPIVLMEHPTGWKDAVRDATLTRDRLEALAAKELDYIRPVLLFQAEPKNGEVTVEMLLEHLTSADGEKLDRKQIAVATGDQKELDGIVLADPHCPIRYVVTIEALKEGWDCPFAYVLCSLQDAKSAKDVEQLLGRVLRMPYARPRQQSELNKAYAHIVAQGFARVADQLADRLVNNMGFEAYEAAQAIAPVQNVLPLPDGGENPRPRPAEAVISLPSVPTQPVPEELRESIEIRPTTSGATAIVRGELSEAVEEFLLTACNAKQQQGVKDAIDTERTRQAALLAPSAQGVRFAPLPQLCLNWDGELQPVEKRLLSELGDFDLFSELIGLAGFSIVERGAAFEIDLDGGRVVYGEADSGQLHLNEVAAHATENDLVRWLDRECRQIDLGQATLIKWLLALVRHLQADRGITLTALVRAKYPLAEAIRREIDRRRKTAISVGFQKSLPGFLAAPRLEESFRYAFTFHPTHYPARPPYYSGRYRFKKHYYPVIHDLREKRADGTPAEEFLCARAIDAHPLVKHWIRNVEKEDRFSFWLPTVSDYFYPDFVCELTDGRILVVEYKGEPYKTNDDSREKAQIGHHWQQSSAGRCLFLFAVLEDEQGRNVGQQLEQAIQKC</sequence>
<protein>
    <submittedName>
        <fullName evidence="2">Type III restriction enzyme</fullName>
    </submittedName>
</protein>
<accession>A0A562VP78</accession>
<organism evidence="2 3">
    <name type="scientific">Geobacter argillaceus</name>
    <dbReference type="NCBI Taxonomy" id="345631"/>
    <lineage>
        <taxon>Bacteria</taxon>
        <taxon>Pseudomonadati</taxon>
        <taxon>Thermodesulfobacteriota</taxon>
        <taxon>Desulfuromonadia</taxon>
        <taxon>Geobacterales</taxon>
        <taxon>Geobacteraceae</taxon>
        <taxon>Geobacter</taxon>
    </lineage>
</organism>
<name>A0A562VP78_9BACT</name>
<evidence type="ECO:0000259" key="1">
    <source>
        <dbReference type="Pfam" id="PF04851"/>
    </source>
</evidence>
<proteinExistence type="predicted"/>
<comment type="caution">
    <text evidence="2">The sequence shown here is derived from an EMBL/GenBank/DDBJ whole genome shotgun (WGS) entry which is preliminary data.</text>
</comment>
<dbReference type="GO" id="GO:0005524">
    <property type="term" value="F:ATP binding"/>
    <property type="evidence" value="ECO:0007669"/>
    <property type="project" value="InterPro"/>
</dbReference>
<reference evidence="2 3" key="1">
    <citation type="submission" date="2019-07" db="EMBL/GenBank/DDBJ databases">
        <title>Genomic Encyclopedia of Archaeal and Bacterial Type Strains, Phase II (KMG-II): from individual species to whole genera.</title>
        <authorList>
            <person name="Goeker M."/>
        </authorList>
    </citation>
    <scope>NUCLEOTIDE SEQUENCE [LARGE SCALE GENOMIC DNA]</scope>
    <source>
        <strain evidence="2 3">ATCC BAA-1139</strain>
    </source>
</reference>
<dbReference type="PANTHER" id="PTHR47396:SF1">
    <property type="entry name" value="ATP-DEPENDENT HELICASE IRC3-RELATED"/>
    <property type="match status" value="1"/>
</dbReference>
<dbReference type="InterPro" id="IPR006935">
    <property type="entry name" value="Helicase/UvrB_N"/>
</dbReference>
<keyword evidence="3" id="KW-1185">Reference proteome</keyword>
<dbReference type="Proteomes" id="UP000319449">
    <property type="component" value="Unassembled WGS sequence"/>
</dbReference>
<dbReference type="GO" id="GO:0003677">
    <property type="term" value="F:DNA binding"/>
    <property type="evidence" value="ECO:0007669"/>
    <property type="project" value="InterPro"/>
</dbReference>
<evidence type="ECO:0000313" key="3">
    <source>
        <dbReference type="Proteomes" id="UP000319449"/>
    </source>
</evidence>
<dbReference type="SUPFAM" id="SSF52540">
    <property type="entry name" value="P-loop containing nucleoside triphosphate hydrolases"/>
    <property type="match status" value="2"/>
</dbReference>
<dbReference type="EMBL" id="VLLN01000007">
    <property type="protein sequence ID" value="TWJ19709.1"/>
    <property type="molecule type" value="Genomic_DNA"/>
</dbReference>
<dbReference type="GO" id="GO:0005829">
    <property type="term" value="C:cytosol"/>
    <property type="evidence" value="ECO:0007669"/>
    <property type="project" value="TreeGrafter"/>
</dbReference>
<dbReference type="RefSeq" id="WP_145020642.1">
    <property type="nucleotide sequence ID" value="NZ_VLLN01000007.1"/>
</dbReference>
<dbReference type="Pfam" id="PF04851">
    <property type="entry name" value="ResIII"/>
    <property type="match status" value="1"/>
</dbReference>
<dbReference type="InterPro" id="IPR050742">
    <property type="entry name" value="Helicase_Restrict-Modif_Enz"/>
</dbReference>
<dbReference type="GO" id="GO:0016787">
    <property type="term" value="F:hydrolase activity"/>
    <property type="evidence" value="ECO:0007669"/>
    <property type="project" value="InterPro"/>
</dbReference>
<feature type="domain" description="Helicase/UvrB N-terminal" evidence="1">
    <location>
        <begin position="4"/>
        <end position="261"/>
    </location>
</feature>
<dbReference type="AlphaFoldDB" id="A0A562VP78"/>
<dbReference type="InterPro" id="IPR027417">
    <property type="entry name" value="P-loop_NTPase"/>
</dbReference>
<dbReference type="Gene3D" id="3.40.50.300">
    <property type="entry name" value="P-loop containing nucleotide triphosphate hydrolases"/>
    <property type="match status" value="2"/>
</dbReference>
<evidence type="ECO:0000313" key="2">
    <source>
        <dbReference type="EMBL" id="TWJ19709.1"/>
    </source>
</evidence>
<gene>
    <name evidence="2" type="ORF">JN12_01510</name>
</gene>
<dbReference type="PANTHER" id="PTHR47396">
    <property type="entry name" value="TYPE I RESTRICTION ENZYME ECOKI R PROTEIN"/>
    <property type="match status" value="1"/>
</dbReference>
<dbReference type="OrthoDB" id="9804145at2"/>